<dbReference type="AlphaFoldDB" id="A0A2S7IT90"/>
<dbReference type="Proteomes" id="UP000239590">
    <property type="component" value="Unassembled WGS sequence"/>
</dbReference>
<proteinExistence type="predicted"/>
<organism evidence="2 3">
    <name type="scientific">Siphonobacter curvatus</name>
    <dbReference type="NCBI Taxonomy" id="2094562"/>
    <lineage>
        <taxon>Bacteria</taxon>
        <taxon>Pseudomonadati</taxon>
        <taxon>Bacteroidota</taxon>
        <taxon>Cytophagia</taxon>
        <taxon>Cytophagales</taxon>
        <taxon>Cytophagaceae</taxon>
        <taxon>Siphonobacter</taxon>
    </lineage>
</organism>
<dbReference type="OrthoDB" id="975478at2"/>
<evidence type="ECO:0000313" key="2">
    <source>
        <dbReference type="EMBL" id="PQA60892.1"/>
    </source>
</evidence>
<comment type="caution">
    <text evidence="2">The sequence shown here is derived from an EMBL/GenBank/DDBJ whole genome shotgun (WGS) entry which is preliminary data.</text>
</comment>
<keyword evidence="3" id="KW-1185">Reference proteome</keyword>
<keyword evidence="1" id="KW-1133">Transmembrane helix</keyword>
<feature type="transmembrane region" description="Helical" evidence="1">
    <location>
        <begin position="46"/>
        <end position="66"/>
    </location>
</feature>
<name>A0A2S7IT90_9BACT</name>
<evidence type="ECO:0000256" key="1">
    <source>
        <dbReference type="SAM" id="Phobius"/>
    </source>
</evidence>
<evidence type="ECO:0000313" key="3">
    <source>
        <dbReference type="Proteomes" id="UP000239590"/>
    </source>
</evidence>
<sequence length="498" mass="54517">MSQIEPNDFEEQWRKAFDEASEPPSEGLWSRIEQELPPEQPIGLPFFWVGVVLLFLVSLGSLGWWYSHRNDTTKDSVASTPAVTLQNAGRSSGKSPVTRPETNVSGQIAAAPLPATGKPDASGVIASSQNSNRKKLITPGSVSRSNSTARWTLDRNTFIKKPTRVITDLNVNTTTPAAGIIQPLTPSSLSLVPTDSNAATRVALLLQQAATKPWSLYAIKAQPKQPTVAMPVLPGKSLPLAKFWMSLNAGIIRFNPSVSSVTSFPAYDSFSYSQSPLSQRVTPTSEPNYTKKGTHISYQLEWLAGARLSRHWYLESGVQFLRGHSTLNNNLVLIQGSGISNAFAYQLNYNKSDQVPNSPAPPGSTQQATNGLYTPNSFRYTFEYLSVPVSVGYEFRPGKRLNYFVSGGLSADFFLRNVLVDDSYIGIPPAEYGPKDGIYRNISLSTTANAGANYRLNRKTSLNVKTFVRKSVMNGLQGDYLKIHPVTLGVGMGIRRDF</sequence>
<reference evidence="3" key="1">
    <citation type="submission" date="2018-02" db="EMBL/GenBank/DDBJ databases">
        <title>Genome sequencing of Solimonas sp. HR-BB.</title>
        <authorList>
            <person name="Lee Y."/>
            <person name="Jeon C.O."/>
        </authorList>
    </citation>
    <scope>NUCLEOTIDE SEQUENCE [LARGE SCALE GENOMIC DNA]</scope>
    <source>
        <strain evidence="3">HR-U</strain>
    </source>
</reference>
<dbReference type="RefSeq" id="WP_104713662.1">
    <property type="nucleotide sequence ID" value="NZ_PTRA01000001.1"/>
</dbReference>
<gene>
    <name evidence="2" type="ORF">C5O19_15135</name>
</gene>
<keyword evidence="1" id="KW-0472">Membrane</keyword>
<accession>A0A2S7IT90</accession>
<protein>
    <submittedName>
        <fullName evidence="2">Uncharacterized protein</fullName>
    </submittedName>
</protein>
<keyword evidence="1" id="KW-0812">Transmembrane</keyword>
<dbReference type="EMBL" id="PTRA01000001">
    <property type="protein sequence ID" value="PQA60892.1"/>
    <property type="molecule type" value="Genomic_DNA"/>
</dbReference>